<reference evidence="3 4" key="1">
    <citation type="submission" date="2020-04" db="EMBL/GenBank/DDBJ databases">
        <authorList>
            <person name="Laetsch R D."/>
            <person name="Stevens L."/>
            <person name="Kumar S."/>
            <person name="Blaxter L. M."/>
        </authorList>
    </citation>
    <scope>NUCLEOTIDE SEQUENCE [LARGE SCALE GENOMIC DNA]</scope>
</reference>
<dbReference type="AlphaFoldDB" id="A0A8S1EXS8"/>
<dbReference type="Proteomes" id="UP000494206">
    <property type="component" value="Unassembled WGS sequence"/>
</dbReference>
<evidence type="ECO:0000313" key="3">
    <source>
        <dbReference type="EMBL" id="CAB3408535.1"/>
    </source>
</evidence>
<evidence type="ECO:0000256" key="1">
    <source>
        <dbReference type="ARBA" id="ARBA00006905"/>
    </source>
</evidence>
<accession>A0A8S1EXS8</accession>
<feature type="compositionally biased region" description="Acidic residues" evidence="2">
    <location>
        <begin position="414"/>
        <end position="439"/>
    </location>
</feature>
<evidence type="ECO:0000313" key="4">
    <source>
        <dbReference type="Proteomes" id="UP000494206"/>
    </source>
</evidence>
<comment type="caution">
    <text evidence="3">The sequence shown here is derived from an EMBL/GenBank/DDBJ whole genome shotgun (WGS) entry which is preliminary data.</text>
</comment>
<organism evidence="3 4">
    <name type="scientific">Caenorhabditis bovis</name>
    <dbReference type="NCBI Taxonomy" id="2654633"/>
    <lineage>
        <taxon>Eukaryota</taxon>
        <taxon>Metazoa</taxon>
        <taxon>Ecdysozoa</taxon>
        <taxon>Nematoda</taxon>
        <taxon>Chromadorea</taxon>
        <taxon>Rhabditida</taxon>
        <taxon>Rhabditina</taxon>
        <taxon>Rhabditomorpha</taxon>
        <taxon>Rhabditoidea</taxon>
        <taxon>Rhabditidae</taxon>
        <taxon>Peloderinae</taxon>
        <taxon>Caenorhabditis</taxon>
    </lineage>
</organism>
<feature type="compositionally biased region" description="Basic and acidic residues" evidence="2">
    <location>
        <begin position="200"/>
        <end position="211"/>
    </location>
</feature>
<comment type="similarity">
    <text evidence="1">Belongs to the UPF0561 family.</text>
</comment>
<dbReference type="PANTHER" id="PTHR34256:SF1">
    <property type="entry name" value="UPF0561 PROTEIN C2ORF68"/>
    <property type="match status" value="1"/>
</dbReference>
<dbReference type="InterPro" id="IPR018888">
    <property type="entry name" value="UPF0561"/>
</dbReference>
<feature type="region of interest" description="Disordered" evidence="2">
    <location>
        <begin position="406"/>
        <end position="466"/>
    </location>
</feature>
<proteinExistence type="inferred from homology"/>
<gene>
    <name evidence="3" type="ORF">CBOVIS_LOCUS10309</name>
</gene>
<name>A0A8S1EXS8_9PELO</name>
<evidence type="ECO:0000256" key="2">
    <source>
        <dbReference type="SAM" id="MobiDB-lite"/>
    </source>
</evidence>
<keyword evidence="4" id="KW-1185">Reference proteome</keyword>
<dbReference type="EMBL" id="CADEPM010000007">
    <property type="protein sequence ID" value="CAB3408535.1"/>
    <property type="molecule type" value="Genomic_DNA"/>
</dbReference>
<feature type="region of interest" description="Disordered" evidence="2">
    <location>
        <begin position="255"/>
        <end position="277"/>
    </location>
</feature>
<protein>
    <submittedName>
        <fullName evidence="3">Uncharacterized protein</fullName>
    </submittedName>
</protein>
<dbReference type="OrthoDB" id="5861529at2759"/>
<feature type="region of interest" description="Disordered" evidence="2">
    <location>
        <begin position="182"/>
        <end position="233"/>
    </location>
</feature>
<dbReference type="PANTHER" id="PTHR34256">
    <property type="entry name" value="UPF0561 PROTEIN C2ORF68"/>
    <property type="match status" value="1"/>
</dbReference>
<sequence>MVKTLVALATERMLLKTSGPTFLRGIEFMYAAGLAPDRLSVMMTSSHKFVLQFHSKCDIRPFAANYPNFARVLRGIVHVRAWRIKSIEFVNVAFYMRDVDNLDRAIEKLGVELVLLRNCTYPGVSRGEEAVKFLSALNRKKQAVVCEYGDDRLKHRIARRSGSNRVRRPSRLLQDGALARLNADNNDRGGQDGAPVAAPDGDHIDGDRRDFPQPPSPDPGLVQPPANPPPINRAVEYQFEPRMVHAAIQFLGEQRRQRREEEEIPQMHPPNPPNNNEHIAAAAAAAAAAAGGGVVGGRRHYNLPAVFVAHALGNGNVVQNIGQYDIVYAVPVPAEGMRPNNAIQQQQQQQQQAQVVAAAAAAVAAVAGGGGGGQNEQREEVIVIEHLGPQQRVSNEQMDIQIHGMEQQNNGDAQENDNDESDSEEDEEEEDDGSVEMENADDRRNEQDVQEDADMEPFALSPPRIQ</sequence>